<feature type="compositionally biased region" description="Basic and acidic residues" evidence="1">
    <location>
        <begin position="277"/>
        <end position="308"/>
    </location>
</feature>
<reference evidence="3 4" key="1">
    <citation type="submission" date="2020-06" db="EMBL/GenBank/DDBJ databases">
        <title>Transcriptomic and genomic resources for Thalictrum thalictroides and T. hernandezii: Facilitating candidate gene discovery in an emerging model plant lineage.</title>
        <authorList>
            <person name="Arias T."/>
            <person name="Riano-Pachon D.M."/>
            <person name="Di Stilio V.S."/>
        </authorList>
    </citation>
    <scope>NUCLEOTIDE SEQUENCE [LARGE SCALE GENOMIC DNA]</scope>
    <source>
        <strain evidence="4">cv. WT478/WT964</strain>
        <tissue evidence="3">Leaves</tissue>
    </source>
</reference>
<organism evidence="3 4">
    <name type="scientific">Thalictrum thalictroides</name>
    <name type="common">Rue-anemone</name>
    <name type="synonym">Anemone thalictroides</name>
    <dbReference type="NCBI Taxonomy" id="46969"/>
    <lineage>
        <taxon>Eukaryota</taxon>
        <taxon>Viridiplantae</taxon>
        <taxon>Streptophyta</taxon>
        <taxon>Embryophyta</taxon>
        <taxon>Tracheophyta</taxon>
        <taxon>Spermatophyta</taxon>
        <taxon>Magnoliopsida</taxon>
        <taxon>Ranunculales</taxon>
        <taxon>Ranunculaceae</taxon>
        <taxon>Thalictroideae</taxon>
        <taxon>Thalictrum</taxon>
    </lineage>
</organism>
<feature type="region of interest" description="Disordered" evidence="1">
    <location>
        <begin position="263"/>
        <end position="332"/>
    </location>
</feature>
<protein>
    <submittedName>
        <fullName evidence="3">Zinc ion binding / nucleic acid binding protein</fullName>
    </submittedName>
</protein>
<accession>A0A7J6US67</accession>
<dbReference type="AlphaFoldDB" id="A0A7J6US67"/>
<dbReference type="GO" id="GO:0008270">
    <property type="term" value="F:zinc ion binding"/>
    <property type="evidence" value="ECO:0007669"/>
    <property type="project" value="InterPro"/>
</dbReference>
<evidence type="ECO:0000259" key="2">
    <source>
        <dbReference type="Pfam" id="PF14111"/>
    </source>
</evidence>
<evidence type="ECO:0000313" key="4">
    <source>
        <dbReference type="Proteomes" id="UP000554482"/>
    </source>
</evidence>
<dbReference type="GO" id="GO:0003676">
    <property type="term" value="F:nucleic acid binding"/>
    <property type="evidence" value="ECO:0007669"/>
    <property type="project" value="InterPro"/>
</dbReference>
<comment type="caution">
    <text evidence="3">The sequence shown here is derived from an EMBL/GenBank/DDBJ whole genome shotgun (WGS) entry which is preliminary data.</text>
</comment>
<evidence type="ECO:0000256" key="1">
    <source>
        <dbReference type="SAM" id="MobiDB-lite"/>
    </source>
</evidence>
<gene>
    <name evidence="3" type="ORF">FRX31_035293</name>
</gene>
<feature type="domain" description="DUF4283" evidence="2">
    <location>
        <begin position="48"/>
        <end position="125"/>
    </location>
</feature>
<dbReference type="EMBL" id="JABWDY010044463">
    <property type="protein sequence ID" value="KAF5175120.1"/>
    <property type="molecule type" value="Genomic_DNA"/>
</dbReference>
<evidence type="ECO:0000313" key="3">
    <source>
        <dbReference type="EMBL" id="KAF5175120.1"/>
    </source>
</evidence>
<dbReference type="OrthoDB" id="1939300at2759"/>
<proteinExistence type="predicted"/>
<dbReference type="Pfam" id="PF14111">
    <property type="entry name" value="DUF4283"/>
    <property type="match status" value="1"/>
</dbReference>
<dbReference type="SUPFAM" id="SSF57756">
    <property type="entry name" value="Retrovirus zinc finger-like domains"/>
    <property type="match status" value="1"/>
</dbReference>
<dbReference type="PANTHER" id="PTHR31286">
    <property type="entry name" value="GLYCINE-RICH CELL WALL STRUCTURAL PROTEIN 1.8-LIKE"/>
    <property type="match status" value="1"/>
</dbReference>
<dbReference type="PANTHER" id="PTHR31286:SF180">
    <property type="entry name" value="OS10G0362600 PROTEIN"/>
    <property type="match status" value="1"/>
</dbReference>
<name>A0A7J6US67_THATH</name>
<keyword evidence="4" id="KW-1185">Reference proteome</keyword>
<dbReference type="InterPro" id="IPR040256">
    <property type="entry name" value="At4g02000-like"/>
</dbReference>
<dbReference type="Proteomes" id="UP000554482">
    <property type="component" value="Unassembled WGS sequence"/>
</dbReference>
<sequence length="332" mass="38518">MTRESWSTLLGRQAVSKKNLSFYAPTIVEGKPVVHVSSNQFTHLQKKYENLVIGGFVGKKLPFGFVHETLTRTWKLKNLFIMKEYGESMFSFEFRSEEDRKQLLEMGSLHIASQLFILRPWKLFIEAEFSDLKTIPIWVVIKKFPMELWDDEGFGRVASTIGTPLFVDNLTESMTRTSYARVCVEIDTKCTYPDHATVVLDEKRIFKIPFEYNWKPQRCTRCDVFGHSEQNCPKRKLENKKNNGDKVWVQTGAIIVEEEEHVRGYEKQKEGGSLTDSNDKTMEPRDIKGKESVNEKHTKMDDDKWETPRKRHTARATTAAECEDNEMTVVQG</sequence>
<dbReference type="InterPro" id="IPR025558">
    <property type="entry name" value="DUF4283"/>
</dbReference>
<dbReference type="InterPro" id="IPR036875">
    <property type="entry name" value="Znf_CCHC_sf"/>
</dbReference>